<reference evidence="2 3" key="1">
    <citation type="submission" date="2020-07" db="EMBL/GenBank/DDBJ databases">
        <title>Sequencing the genomes of 1000 actinobacteria strains.</title>
        <authorList>
            <person name="Klenk H.-P."/>
        </authorList>
    </citation>
    <scope>NUCLEOTIDE SEQUENCE [LARGE SCALE GENOMIC DNA]</scope>
    <source>
        <strain evidence="2 3">DSM 15475</strain>
    </source>
</reference>
<keyword evidence="2" id="KW-0418">Kinase</keyword>
<dbReference type="InterPro" id="IPR000600">
    <property type="entry name" value="ROK"/>
</dbReference>
<evidence type="ECO:0000256" key="1">
    <source>
        <dbReference type="ARBA" id="ARBA00006479"/>
    </source>
</evidence>
<keyword evidence="3" id="KW-1185">Reference proteome</keyword>
<gene>
    <name evidence="2" type="ORF">HNR09_003093</name>
</gene>
<dbReference type="GO" id="GO:0047330">
    <property type="term" value="F:polyphosphate-glucose phosphotransferase activity"/>
    <property type="evidence" value="ECO:0007669"/>
    <property type="project" value="UniProtKB-EC"/>
</dbReference>
<evidence type="ECO:0000313" key="3">
    <source>
        <dbReference type="Proteomes" id="UP000535437"/>
    </source>
</evidence>
<sequence length="302" mass="31607">MTQSDQSQPLAAQAVAPASVALDHLPKRAIGIDVGGTGIKGGIVNLHKGKLVGERFRIPTPRPATPEAVAEVISTILEELLGREKAPDRDELAVGVLVPGIVIDNVVLSAANIDDSWIECDAGELLRELPGDIFTFNDADGAGLAEARYGAGAGRSGSVLTITLGTGIGSALVHDGVLVPNSELGHLEFEGEVAEVVASAAARERMDMPWDEYGRLLDRYLTHVERLFSPSQFIIGGGISKRSDDFLPQVSSPRAPVVPAQLKNNAGIVGAALYGAEQRALAQRSDAADLDRVAAEKVAAEA</sequence>
<dbReference type="EMBL" id="JACCFY010000001">
    <property type="protein sequence ID" value="NYJ79682.1"/>
    <property type="molecule type" value="Genomic_DNA"/>
</dbReference>
<dbReference type="AlphaFoldDB" id="A0A7Z0GPB1"/>
<accession>A0A7Z0GPB1</accession>
<dbReference type="PANTHER" id="PTHR18964">
    <property type="entry name" value="ROK (REPRESSOR, ORF, KINASE) FAMILY"/>
    <property type="match status" value="1"/>
</dbReference>
<protein>
    <submittedName>
        <fullName evidence="2">Polyphosphate glucokinase</fullName>
        <ecNumber evidence="2">2.7.1.63</ecNumber>
    </submittedName>
</protein>
<dbReference type="Pfam" id="PF00480">
    <property type="entry name" value="ROK"/>
    <property type="match status" value="1"/>
</dbReference>
<comment type="similarity">
    <text evidence="1">Belongs to the ROK (NagC/XylR) family.</text>
</comment>
<dbReference type="SUPFAM" id="SSF53067">
    <property type="entry name" value="Actin-like ATPase domain"/>
    <property type="match status" value="1"/>
</dbReference>
<comment type="caution">
    <text evidence="2">The sequence shown here is derived from an EMBL/GenBank/DDBJ whole genome shotgun (WGS) entry which is preliminary data.</text>
</comment>
<dbReference type="PANTHER" id="PTHR18964:SF146">
    <property type="entry name" value="POLYPHOSPHATE GLUCOKINASE"/>
    <property type="match status" value="1"/>
</dbReference>
<proteinExistence type="inferred from homology"/>
<dbReference type="EC" id="2.7.1.63" evidence="2"/>
<dbReference type="InterPro" id="IPR043129">
    <property type="entry name" value="ATPase_NBD"/>
</dbReference>
<dbReference type="NCBIfam" id="NF045942">
    <property type="entry name" value="PolPhglucPhase"/>
    <property type="match status" value="1"/>
</dbReference>
<dbReference type="RefSeq" id="WP_179542859.1">
    <property type="nucleotide sequence ID" value="NZ_BAAALL010000007.1"/>
</dbReference>
<name>A0A7Z0GPB1_9MICC</name>
<evidence type="ECO:0000313" key="2">
    <source>
        <dbReference type="EMBL" id="NYJ79682.1"/>
    </source>
</evidence>
<keyword evidence="2" id="KW-0808">Transferase</keyword>
<organism evidence="2 3">
    <name type="scientific">Nesterenkonia xinjiangensis</name>
    <dbReference type="NCBI Taxonomy" id="225327"/>
    <lineage>
        <taxon>Bacteria</taxon>
        <taxon>Bacillati</taxon>
        <taxon>Actinomycetota</taxon>
        <taxon>Actinomycetes</taxon>
        <taxon>Micrococcales</taxon>
        <taxon>Micrococcaceae</taxon>
        <taxon>Nesterenkonia</taxon>
    </lineage>
</organism>
<dbReference type="CDD" id="cd24058">
    <property type="entry name" value="ASKHA_NBD_ROK_PPGK"/>
    <property type="match status" value="1"/>
</dbReference>
<dbReference type="Gene3D" id="3.30.420.40">
    <property type="match status" value="2"/>
</dbReference>
<dbReference type="Proteomes" id="UP000535437">
    <property type="component" value="Unassembled WGS sequence"/>
</dbReference>